<evidence type="ECO:0000256" key="1">
    <source>
        <dbReference type="ARBA" id="ARBA00004141"/>
    </source>
</evidence>
<evidence type="ECO:0000256" key="3">
    <source>
        <dbReference type="ARBA" id="ARBA00022692"/>
    </source>
</evidence>
<comment type="subcellular location">
    <subcellularLocation>
        <location evidence="1">Membrane</location>
        <topology evidence="1">Multi-pass membrane protein</topology>
    </subcellularLocation>
</comment>
<evidence type="ECO:0000256" key="4">
    <source>
        <dbReference type="ARBA" id="ARBA00022989"/>
    </source>
</evidence>
<keyword evidence="9" id="KW-1185">Reference proteome</keyword>
<feature type="transmembrane region" description="Helical" evidence="6">
    <location>
        <begin position="204"/>
        <end position="223"/>
    </location>
</feature>
<dbReference type="GO" id="GO:0005886">
    <property type="term" value="C:plasma membrane"/>
    <property type="evidence" value="ECO:0007669"/>
    <property type="project" value="TreeGrafter"/>
</dbReference>
<feature type="transmembrane region" description="Helical" evidence="6">
    <location>
        <begin position="436"/>
        <end position="461"/>
    </location>
</feature>
<keyword evidence="5 6" id="KW-0472">Membrane</keyword>
<dbReference type="InterPro" id="IPR020846">
    <property type="entry name" value="MFS_dom"/>
</dbReference>
<keyword evidence="4 6" id="KW-1133">Transmembrane helix</keyword>
<feature type="transmembrane region" description="Helical" evidence="6">
    <location>
        <begin position="146"/>
        <end position="165"/>
    </location>
</feature>
<evidence type="ECO:0000313" key="9">
    <source>
        <dbReference type="Proteomes" id="UP001338582"/>
    </source>
</evidence>
<feature type="transmembrane region" description="Helical" evidence="6">
    <location>
        <begin position="553"/>
        <end position="571"/>
    </location>
</feature>
<dbReference type="InterPro" id="IPR036259">
    <property type="entry name" value="MFS_trans_sf"/>
</dbReference>
<name>A0AAX4H9I6_9ASCO</name>
<evidence type="ECO:0000313" key="8">
    <source>
        <dbReference type="EMBL" id="WPK25081.1"/>
    </source>
</evidence>
<dbReference type="AlphaFoldDB" id="A0AAX4H9I6"/>
<dbReference type="SUPFAM" id="SSF103473">
    <property type="entry name" value="MFS general substrate transporter"/>
    <property type="match status" value="1"/>
</dbReference>
<feature type="transmembrane region" description="Helical" evidence="6">
    <location>
        <begin position="275"/>
        <end position="294"/>
    </location>
</feature>
<feature type="transmembrane region" description="Helical" evidence="6">
    <location>
        <begin position="235"/>
        <end position="254"/>
    </location>
</feature>
<evidence type="ECO:0000259" key="7">
    <source>
        <dbReference type="PROSITE" id="PS50850"/>
    </source>
</evidence>
<dbReference type="GeneID" id="88173447"/>
<reference evidence="8 9" key="1">
    <citation type="submission" date="2023-10" db="EMBL/GenBank/DDBJ databases">
        <title>Draft Genome Sequence of Candida saopaulonensis from a very Premature Infant with Sepsis.</title>
        <authorList>
            <person name="Ning Y."/>
            <person name="Dai R."/>
            <person name="Xiao M."/>
            <person name="Xu Y."/>
            <person name="Yan Q."/>
            <person name="Zhang L."/>
        </authorList>
    </citation>
    <scope>NUCLEOTIDE SEQUENCE [LARGE SCALE GENOMIC DNA]</scope>
    <source>
        <strain evidence="8 9">19XY460</strain>
    </source>
</reference>
<feature type="transmembrane region" description="Helical" evidence="6">
    <location>
        <begin position="382"/>
        <end position="402"/>
    </location>
</feature>
<dbReference type="Gene3D" id="1.20.1250.20">
    <property type="entry name" value="MFS general substrate transporter like domains"/>
    <property type="match status" value="2"/>
</dbReference>
<feature type="transmembrane region" description="Helical" evidence="6">
    <location>
        <begin position="409"/>
        <end position="430"/>
    </location>
</feature>
<dbReference type="KEGG" id="asau:88173447"/>
<dbReference type="EMBL" id="CP138896">
    <property type="protein sequence ID" value="WPK25081.1"/>
    <property type="molecule type" value="Genomic_DNA"/>
</dbReference>
<dbReference type="PANTHER" id="PTHR23501:SF78">
    <property type="entry name" value="MAJOR FACILITATOR SUPERFAMILY (MFS) PROFILE DOMAIN-CONTAINING PROTEIN-RELATED"/>
    <property type="match status" value="1"/>
</dbReference>
<dbReference type="GO" id="GO:0022857">
    <property type="term" value="F:transmembrane transporter activity"/>
    <property type="evidence" value="ECO:0007669"/>
    <property type="project" value="InterPro"/>
</dbReference>
<sequence length="591" mass="64449">MTSENTTQEHTPDKASLSSLSLHSEAFEAIELEDQATLSNSHNEEDQTQIERALSRKSTKLEDKLGQVHDNILPMKQLIVCFLSLSCSLFVSFCDQSSVAIALPLIAKDLNAADSINWAGTASLLANTVCQVLYGRLSDIYGRKNILLVSIVILLVANLLCGFAKSGPEFYVFRALAGIGAGGIQSLTMVIASDSVTLRERGKYQGILGTSVGMGNIVGPLVMAALTEKSTWRDFYRIFPGIIALTFVIVCIFVKGNQSKQLNSVLTPRQKLMKIDYGGMFLSCAGLVLLLVPLSGGGSTFRWDSTLVIVMFVVGGLCIVAFAIYELKVPELPMIPLTAMKSATLTILLISNFLFGAGYFGFFYVIPYYFQIVRGYSPMRSAVLLIPMLTVQSFMSTVAGTLMSITGHYIYIIAFGYSIWLTGLCVTLKWGTDSSIGLITGTLIMIGTGAGFIFQPSIVAIQANCKKSQRAVIIGFRNVLRSFGGAFGIAVSSLVISNTLNNSINKEMSTGFLPQSFLLNMKSHVFSHPDYSGFSPQQILHVKQMYMHSIRDSSYFLIPLLALSLLTCVVIRDNGLHCIDEPKEEKKEGQV</sequence>
<comment type="similarity">
    <text evidence="2">Belongs to the major facilitator superfamily.</text>
</comment>
<keyword evidence="3 6" id="KW-0812">Transmembrane</keyword>
<dbReference type="PANTHER" id="PTHR23501">
    <property type="entry name" value="MAJOR FACILITATOR SUPERFAMILY"/>
    <property type="match status" value="1"/>
</dbReference>
<accession>A0AAX4H9I6</accession>
<feature type="transmembrane region" description="Helical" evidence="6">
    <location>
        <begin position="306"/>
        <end position="325"/>
    </location>
</feature>
<evidence type="ECO:0000256" key="6">
    <source>
        <dbReference type="SAM" id="Phobius"/>
    </source>
</evidence>
<evidence type="ECO:0000256" key="5">
    <source>
        <dbReference type="ARBA" id="ARBA00023136"/>
    </source>
</evidence>
<protein>
    <recommendedName>
        <fullName evidence="7">Major facilitator superfamily (MFS) profile domain-containing protein</fullName>
    </recommendedName>
</protein>
<gene>
    <name evidence="8" type="ORF">PUMCH_002382</name>
</gene>
<organism evidence="8 9">
    <name type="scientific">Australozyma saopauloensis</name>
    <dbReference type="NCBI Taxonomy" id="291208"/>
    <lineage>
        <taxon>Eukaryota</taxon>
        <taxon>Fungi</taxon>
        <taxon>Dikarya</taxon>
        <taxon>Ascomycota</taxon>
        <taxon>Saccharomycotina</taxon>
        <taxon>Pichiomycetes</taxon>
        <taxon>Metschnikowiaceae</taxon>
        <taxon>Australozyma</taxon>
    </lineage>
</organism>
<feature type="transmembrane region" description="Helical" evidence="6">
    <location>
        <begin position="345"/>
        <end position="370"/>
    </location>
</feature>
<proteinExistence type="inferred from homology"/>
<evidence type="ECO:0000256" key="2">
    <source>
        <dbReference type="ARBA" id="ARBA00008335"/>
    </source>
</evidence>
<dbReference type="InterPro" id="IPR011701">
    <property type="entry name" value="MFS"/>
</dbReference>
<feature type="domain" description="Major facilitator superfamily (MFS) profile" evidence="7">
    <location>
        <begin position="81"/>
        <end position="532"/>
    </location>
</feature>
<dbReference type="RefSeq" id="XP_062877464.1">
    <property type="nucleotide sequence ID" value="XM_063021394.1"/>
</dbReference>
<dbReference type="PROSITE" id="PS50850">
    <property type="entry name" value="MFS"/>
    <property type="match status" value="1"/>
</dbReference>
<dbReference type="Pfam" id="PF07690">
    <property type="entry name" value="MFS_1"/>
    <property type="match status" value="1"/>
</dbReference>
<dbReference type="Proteomes" id="UP001338582">
    <property type="component" value="Chromosome 3"/>
</dbReference>
<feature type="transmembrane region" description="Helical" evidence="6">
    <location>
        <begin position="171"/>
        <end position="192"/>
    </location>
</feature>
<feature type="transmembrane region" description="Helical" evidence="6">
    <location>
        <begin position="482"/>
        <end position="500"/>
    </location>
</feature>